<dbReference type="GO" id="GO:0000054">
    <property type="term" value="P:ribosomal subunit export from nucleus"/>
    <property type="evidence" value="ECO:0007669"/>
    <property type="project" value="TreeGrafter"/>
</dbReference>
<accession>A0A7I8VJ20</accession>
<dbReference type="PANTHER" id="PTHR45709:SF2">
    <property type="entry name" value="LARGE SUBUNIT GTPASE 1 HOMOLOG"/>
    <property type="match status" value="1"/>
</dbReference>
<dbReference type="Proteomes" id="UP000549394">
    <property type="component" value="Unassembled WGS sequence"/>
</dbReference>
<proteinExistence type="predicted"/>
<evidence type="ECO:0000256" key="1">
    <source>
        <dbReference type="ARBA" id="ARBA00004496"/>
    </source>
</evidence>
<keyword evidence="4" id="KW-0378">Hydrolase</keyword>
<feature type="compositionally biased region" description="Basic residues" evidence="7">
    <location>
        <begin position="601"/>
        <end position="615"/>
    </location>
</feature>
<dbReference type="Gene3D" id="3.40.50.300">
    <property type="entry name" value="P-loop containing nucleotide triphosphate hydrolases"/>
    <property type="match status" value="1"/>
</dbReference>
<dbReference type="InterPro" id="IPR043358">
    <property type="entry name" value="GNL1-like"/>
</dbReference>
<feature type="region of interest" description="Disordered" evidence="7">
    <location>
        <begin position="247"/>
        <end position="303"/>
    </location>
</feature>
<dbReference type="InterPro" id="IPR027417">
    <property type="entry name" value="P-loop_NTPase"/>
</dbReference>
<reference evidence="9 10" key="1">
    <citation type="submission" date="2020-08" db="EMBL/GenBank/DDBJ databases">
        <authorList>
            <person name="Hejnol A."/>
        </authorList>
    </citation>
    <scope>NUCLEOTIDE SEQUENCE [LARGE SCALE GENOMIC DNA]</scope>
</reference>
<dbReference type="InterPro" id="IPR023179">
    <property type="entry name" value="GTP-bd_ortho_bundle_sf"/>
</dbReference>
<dbReference type="PANTHER" id="PTHR45709">
    <property type="entry name" value="LARGE SUBUNIT GTPASE 1 HOMOLOG-RELATED"/>
    <property type="match status" value="1"/>
</dbReference>
<dbReference type="OrthoDB" id="61815at2759"/>
<dbReference type="InterPro" id="IPR006073">
    <property type="entry name" value="GTP-bd"/>
</dbReference>
<organism evidence="9 10">
    <name type="scientific">Dimorphilus gyrociliatus</name>
    <dbReference type="NCBI Taxonomy" id="2664684"/>
    <lineage>
        <taxon>Eukaryota</taxon>
        <taxon>Metazoa</taxon>
        <taxon>Spiralia</taxon>
        <taxon>Lophotrochozoa</taxon>
        <taxon>Annelida</taxon>
        <taxon>Polychaeta</taxon>
        <taxon>Polychaeta incertae sedis</taxon>
        <taxon>Dinophilidae</taxon>
        <taxon>Dimorphilus</taxon>
    </lineage>
</organism>
<dbReference type="Gene3D" id="1.10.1580.10">
    <property type="match status" value="1"/>
</dbReference>
<evidence type="ECO:0000256" key="4">
    <source>
        <dbReference type="ARBA" id="ARBA00022801"/>
    </source>
</evidence>
<evidence type="ECO:0000313" key="10">
    <source>
        <dbReference type="Proteomes" id="UP000549394"/>
    </source>
</evidence>
<evidence type="ECO:0000313" key="9">
    <source>
        <dbReference type="EMBL" id="CAD5116265.1"/>
    </source>
</evidence>
<evidence type="ECO:0000259" key="8">
    <source>
        <dbReference type="PROSITE" id="PS51721"/>
    </source>
</evidence>
<sequence length="622" mass="71357">MGKKKNAPNGLGKAMIKDRFSKNKRSNQSFLHTSELNDGYDWGRLNLQSVTEQSNLEEFLATAELAGTEFTAEKLNIKFVHPDLNVGLLTEEEQEKVDDAQKENKTFLKIPRRPKWNEHTTSEELDRNEKDAFLEWRQQLAQLEEKEHVLLTPFERNLEFWRQLWRVIERSDVVVQIVDARNPLLFWSDDLSKYVKEVSENKINVMLINKADLLNENQRKKWVEYLKDKMEYVLFWSASLEEERLKANAKEDASENEEHENNEDEVDDDDENDSEESEEDDNTDVREKQEDDCVQEPPRIEEKIVDRADDVTVEINDWDILNGDQLVDKLRDIHSGDKIKEGVTTIGLVGYPNVGKSSTINALMKTKKVPVSSTPGRTKHFQTLYLEEDILLCDCPGLVTPSFVSTKAEMVICGILPIDQMRDYLAPVSLLCQHIPREVLENTYGIILPKPGEGDDPNRRPTAVELLTAYGYMRGFMSHKGIPDMPRSSRLILKDYVNGKLLHCYPPPGILVTDFNTYDLSTCFKKTDQTIKAVRATQKILGGKPSNIDSDFFDKKESRVGSKGVKGVINYTRRDGYSQHHSRGASSVNSSMASGINDKPWKKHGNKKKKEKLRRLHNELDN</sequence>
<dbReference type="PRINTS" id="PR00326">
    <property type="entry name" value="GTP1OBG"/>
</dbReference>
<dbReference type="InterPro" id="IPR030378">
    <property type="entry name" value="G_CP_dom"/>
</dbReference>
<gene>
    <name evidence="9" type="ORF">DGYR_LOCUS4903</name>
</gene>
<protein>
    <recommendedName>
        <fullName evidence="6">Large subunit GTPase 1 homolog</fullName>
    </recommendedName>
</protein>
<dbReference type="AlphaFoldDB" id="A0A7I8VJ20"/>
<evidence type="ECO:0000256" key="5">
    <source>
        <dbReference type="ARBA" id="ARBA00023134"/>
    </source>
</evidence>
<evidence type="ECO:0000256" key="2">
    <source>
        <dbReference type="ARBA" id="ARBA00022490"/>
    </source>
</evidence>
<keyword evidence="2" id="KW-0963">Cytoplasm</keyword>
<keyword evidence="10" id="KW-1185">Reference proteome</keyword>
<comment type="subcellular location">
    <subcellularLocation>
        <location evidence="1">Cytoplasm</location>
    </subcellularLocation>
</comment>
<dbReference type="CDD" id="cd01857">
    <property type="entry name" value="HSR1_MMR1"/>
    <property type="match status" value="1"/>
</dbReference>
<feature type="domain" description="CP-type G" evidence="8">
    <location>
        <begin position="161"/>
        <end position="401"/>
    </location>
</feature>
<feature type="compositionally biased region" description="Polar residues" evidence="7">
    <location>
        <begin position="584"/>
        <end position="594"/>
    </location>
</feature>
<keyword evidence="5" id="KW-0342">GTP-binding</keyword>
<dbReference type="Pfam" id="PF01926">
    <property type="entry name" value="MMR_HSR1"/>
    <property type="match status" value="1"/>
</dbReference>
<name>A0A7I8VJ20_9ANNE</name>
<evidence type="ECO:0000256" key="3">
    <source>
        <dbReference type="ARBA" id="ARBA00022741"/>
    </source>
</evidence>
<evidence type="ECO:0000256" key="6">
    <source>
        <dbReference type="ARBA" id="ARBA00040145"/>
    </source>
</evidence>
<dbReference type="SUPFAM" id="SSF52540">
    <property type="entry name" value="P-loop containing nucleoside triphosphate hydrolases"/>
    <property type="match status" value="1"/>
</dbReference>
<dbReference type="GO" id="GO:0005829">
    <property type="term" value="C:cytosol"/>
    <property type="evidence" value="ECO:0007669"/>
    <property type="project" value="TreeGrafter"/>
</dbReference>
<comment type="caution">
    <text evidence="9">The sequence shown here is derived from an EMBL/GenBank/DDBJ whole genome shotgun (WGS) entry which is preliminary data.</text>
</comment>
<dbReference type="PROSITE" id="PS51721">
    <property type="entry name" value="G_CP"/>
    <property type="match status" value="1"/>
</dbReference>
<evidence type="ECO:0000256" key="7">
    <source>
        <dbReference type="SAM" id="MobiDB-lite"/>
    </source>
</evidence>
<dbReference type="GO" id="GO:0003924">
    <property type="term" value="F:GTPase activity"/>
    <property type="evidence" value="ECO:0007669"/>
    <property type="project" value="InterPro"/>
</dbReference>
<feature type="compositionally biased region" description="Acidic residues" evidence="7">
    <location>
        <begin position="254"/>
        <end position="282"/>
    </location>
</feature>
<dbReference type="GO" id="GO:0005525">
    <property type="term" value="F:GTP binding"/>
    <property type="evidence" value="ECO:0007669"/>
    <property type="project" value="UniProtKB-KW"/>
</dbReference>
<feature type="region of interest" description="Disordered" evidence="7">
    <location>
        <begin position="571"/>
        <end position="622"/>
    </location>
</feature>
<keyword evidence="3" id="KW-0547">Nucleotide-binding</keyword>
<dbReference type="FunFam" id="1.10.1580.10:FF:000008">
    <property type="entry name" value="Large subunit GTPase 1"/>
    <property type="match status" value="1"/>
</dbReference>
<dbReference type="EMBL" id="CAJFCJ010000006">
    <property type="protein sequence ID" value="CAD5116265.1"/>
    <property type="molecule type" value="Genomic_DNA"/>
</dbReference>